<evidence type="ECO:0000313" key="2">
    <source>
        <dbReference type="Proteomes" id="UP000814033"/>
    </source>
</evidence>
<comment type="caution">
    <text evidence="1">The sequence shown here is derived from an EMBL/GenBank/DDBJ whole genome shotgun (WGS) entry which is preliminary data.</text>
</comment>
<dbReference type="Proteomes" id="UP000814033">
    <property type="component" value="Unassembled WGS sequence"/>
</dbReference>
<keyword evidence="2" id="KW-1185">Reference proteome</keyword>
<protein>
    <submittedName>
        <fullName evidence="1">Uncharacterized protein</fullName>
    </submittedName>
</protein>
<proteinExistence type="predicted"/>
<dbReference type="EMBL" id="MU275888">
    <property type="protein sequence ID" value="KAI0048342.1"/>
    <property type="molecule type" value="Genomic_DNA"/>
</dbReference>
<reference evidence="1" key="1">
    <citation type="submission" date="2021-02" db="EMBL/GenBank/DDBJ databases">
        <authorList>
            <consortium name="DOE Joint Genome Institute"/>
            <person name="Ahrendt S."/>
            <person name="Looney B.P."/>
            <person name="Miyauchi S."/>
            <person name="Morin E."/>
            <person name="Drula E."/>
            <person name="Courty P.E."/>
            <person name="Chicoki N."/>
            <person name="Fauchery L."/>
            <person name="Kohler A."/>
            <person name="Kuo A."/>
            <person name="Labutti K."/>
            <person name="Pangilinan J."/>
            <person name="Lipzen A."/>
            <person name="Riley R."/>
            <person name="Andreopoulos W."/>
            <person name="He G."/>
            <person name="Johnson J."/>
            <person name="Barry K.W."/>
            <person name="Grigoriev I.V."/>
            <person name="Nagy L."/>
            <person name="Hibbett D."/>
            <person name="Henrissat B."/>
            <person name="Matheny P.B."/>
            <person name="Labbe J."/>
            <person name="Martin F."/>
        </authorList>
    </citation>
    <scope>NUCLEOTIDE SEQUENCE</scope>
    <source>
        <strain evidence="1">FP105234-sp</strain>
    </source>
</reference>
<organism evidence="1 2">
    <name type="scientific">Auriscalpium vulgare</name>
    <dbReference type="NCBI Taxonomy" id="40419"/>
    <lineage>
        <taxon>Eukaryota</taxon>
        <taxon>Fungi</taxon>
        <taxon>Dikarya</taxon>
        <taxon>Basidiomycota</taxon>
        <taxon>Agaricomycotina</taxon>
        <taxon>Agaricomycetes</taxon>
        <taxon>Russulales</taxon>
        <taxon>Auriscalpiaceae</taxon>
        <taxon>Auriscalpium</taxon>
    </lineage>
</organism>
<reference evidence="1" key="2">
    <citation type="journal article" date="2022" name="New Phytol.">
        <title>Evolutionary transition to the ectomycorrhizal habit in the genomes of a hyperdiverse lineage of mushroom-forming fungi.</title>
        <authorList>
            <person name="Looney B."/>
            <person name="Miyauchi S."/>
            <person name="Morin E."/>
            <person name="Drula E."/>
            <person name="Courty P.E."/>
            <person name="Kohler A."/>
            <person name="Kuo A."/>
            <person name="LaButti K."/>
            <person name="Pangilinan J."/>
            <person name="Lipzen A."/>
            <person name="Riley R."/>
            <person name="Andreopoulos W."/>
            <person name="He G."/>
            <person name="Johnson J."/>
            <person name="Nolan M."/>
            <person name="Tritt A."/>
            <person name="Barry K.W."/>
            <person name="Grigoriev I.V."/>
            <person name="Nagy L.G."/>
            <person name="Hibbett D."/>
            <person name="Henrissat B."/>
            <person name="Matheny P.B."/>
            <person name="Labbe J."/>
            <person name="Martin F.M."/>
        </authorList>
    </citation>
    <scope>NUCLEOTIDE SEQUENCE</scope>
    <source>
        <strain evidence="1">FP105234-sp</strain>
    </source>
</reference>
<evidence type="ECO:0000313" key="1">
    <source>
        <dbReference type="EMBL" id="KAI0048342.1"/>
    </source>
</evidence>
<name>A0ACB8RWZ4_9AGAM</name>
<gene>
    <name evidence="1" type="ORF">FA95DRAFT_1539854</name>
</gene>
<sequence>MPPPSPHGSVSHDRATSTPEESAVPSRASSPVPTPRATTPPPSLPSPSLSELGLSLSVLTNSLSPSHFSTPPASGAFLAPHYLLLCHAQGLDVLPLVSPPAPQPYALIRRVSFKSVVVMEHRGVLVAIAGRRDGVRVYALEEVKKAVEWRLDVEIRRERERAKRDEAKKSALTRDTPSMDMLAFEPLPPLPGRGKPIRRSPSAGATLAPTSRTVTPKKVKTPPQTPSQQPSLPPALGQVPQGPPPSYRSSSPPRRLQPQPSAISLRGRDRRTSVSDVLSGTISRRATDATILGQDIQRDGDAKADWFEAHESSDDEAINVVAAGASGSAALDERTSSVTAARSEPPHLPRPAARPLSTATMTPPTRRPRPADLDLTVTRTISGQRQAAPPSPTPTLITLRQALAHSPSSVAVPTMGSLDSRLAEPPTPDGDNDDEDDEAEAGSRTPTNDHLTLAQMLQESRLPDLPPPGSRREQQAILITESHPVASGEEDPPSSPVSSTAPSHHTRQSQDTQTSKRRRRRWSVLDGIFQGGSSSSPALPTQVEDSLRPPPPPPHAPSDPEMRERRNTHLGRSQSSTFSSSTGRHASVRPPTRPSSSPAEPPAPPTLPPAPASAHSRFLSRIIGNAFARRSEDSTALQQRVEQVDNGRRGVPGQAPPHAPAPKLEYVKLPGTKNSMLIKAVETSKKSFLAILCGENGEKVELFAGTYRTALGLSRTFILPDSPRSLELQLQGDDLVEVFLVFSQNVFGLEPATVRVREVRLGRAERRAARRRARELQSEDPHASGAEADPVLPTDETSVSVTVGLTVPNPSPPGTDPPAGRTPANRTSSPTPGVPANAPSTDPPTPQAKPDEVTLLATAAMGPYTTFQQLTFSPNFPLASIADDYVIPPTYPEFLHYRSLYEPDVNGNGDVDLSQVQFSPPGLPLPPPAPPSKWFYRDPKGVIHGPWKSSLMTAWYRDGLLPPDLPVRREEEPEYTLLKDLRQHSVDPTQPFGITLPRPPAAGETVPASPETGKPLLAPISLLTQSRIFGPPALFFSSRGGHSTAIVDGRGRSVLKDRFVWSPEELDDDAQPVAAGRLGDVKRLEAFDVQDRSVLVAMRQGGFEAVDLGDALLRPADASRSELPHFTTTTGQVNRRGPFVWRIGMPVSSASSGPTSLLPPKSTHHTRMHTPTKKLSTGPGKSPGRMEFSGGEVDSEHTRDEVIFLGRRDDNIYLCERNGGVFRVLRLAPTGAM</sequence>
<accession>A0ACB8RWZ4</accession>